<gene>
    <name evidence="2" type="ORF">AXG93_2682s1000</name>
</gene>
<feature type="compositionally biased region" description="Basic and acidic residues" evidence="1">
    <location>
        <begin position="32"/>
        <end position="46"/>
    </location>
</feature>
<comment type="caution">
    <text evidence="2">The sequence shown here is derived from an EMBL/GenBank/DDBJ whole genome shotgun (WGS) entry which is preliminary data.</text>
</comment>
<feature type="region of interest" description="Disordered" evidence="1">
    <location>
        <begin position="1"/>
        <end position="68"/>
    </location>
</feature>
<keyword evidence="3" id="KW-1185">Reference proteome</keyword>
<dbReference type="EMBL" id="LVLJ01000256">
    <property type="protein sequence ID" value="OAE35117.1"/>
    <property type="molecule type" value="Genomic_DNA"/>
</dbReference>
<protein>
    <submittedName>
        <fullName evidence="2">Uncharacterized protein</fullName>
    </submittedName>
</protein>
<name>A0A176WPT3_MARPO</name>
<evidence type="ECO:0000313" key="3">
    <source>
        <dbReference type="Proteomes" id="UP000077202"/>
    </source>
</evidence>
<evidence type="ECO:0000313" key="2">
    <source>
        <dbReference type="EMBL" id="OAE35117.1"/>
    </source>
</evidence>
<reference evidence="2" key="1">
    <citation type="submission" date="2016-03" db="EMBL/GenBank/DDBJ databases">
        <title>Mechanisms controlling the formation of the plant cell surface in tip-growing cells are functionally conserved among land plants.</title>
        <authorList>
            <person name="Honkanen S."/>
            <person name="Jones V.A."/>
            <person name="Morieri G."/>
            <person name="Champion C."/>
            <person name="Hetherington A.J."/>
            <person name="Kelly S."/>
            <person name="Saint-Marcoux D."/>
            <person name="Proust H."/>
            <person name="Prescott H."/>
            <person name="Dolan L."/>
        </authorList>
    </citation>
    <scope>NUCLEOTIDE SEQUENCE [LARGE SCALE GENOMIC DNA]</scope>
    <source>
        <tissue evidence="2">Whole gametophyte</tissue>
    </source>
</reference>
<dbReference type="Proteomes" id="UP000077202">
    <property type="component" value="Unassembled WGS sequence"/>
</dbReference>
<organism evidence="2 3">
    <name type="scientific">Marchantia polymorpha subsp. ruderalis</name>
    <dbReference type="NCBI Taxonomy" id="1480154"/>
    <lineage>
        <taxon>Eukaryota</taxon>
        <taxon>Viridiplantae</taxon>
        <taxon>Streptophyta</taxon>
        <taxon>Embryophyta</taxon>
        <taxon>Marchantiophyta</taxon>
        <taxon>Marchantiopsida</taxon>
        <taxon>Marchantiidae</taxon>
        <taxon>Marchantiales</taxon>
        <taxon>Marchantiaceae</taxon>
        <taxon>Marchantia</taxon>
    </lineage>
</organism>
<dbReference type="AlphaFoldDB" id="A0A176WPT3"/>
<proteinExistence type="predicted"/>
<feature type="compositionally biased region" description="Basic and acidic residues" evidence="1">
    <location>
        <begin position="1"/>
        <end position="20"/>
    </location>
</feature>
<sequence>MCGRVETRSPKRSKGNERDTRRHSRKSKGWKSRGEEKASSKADARSVGRPSAMRDTPSARPKTRTNEEAVHVLRRDVGRWRHVNAPHYDVVEDKGNQQANITFNQLLEDNKTYRKVLMLSLRRPRKNRVVKLPEVYHVTSKDLGPLEINVEIGGCYIRKVPVNSGSGVNIMTEDTARCLGFQTFEPTTRVLRLADQTRRMPLGMLRNIITTIGGADF</sequence>
<accession>A0A176WPT3</accession>
<feature type="compositionally biased region" description="Basic residues" evidence="1">
    <location>
        <begin position="21"/>
        <end position="31"/>
    </location>
</feature>
<evidence type="ECO:0000256" key="1">
    <source>
        <dbReference type="SAM" id="MobiDB-lite"/>
    </source>
</evidence>